<evidence type="ECO:0000256" key="1">
    <source>
        <dbReference type="ARBA" id="ARBA00005594"/>
    </source>
</evidence>
<dbReference type="EMBL" id="NMUH01005804">
    <property type="protein sequence ID" value="MQM13732.1"/>
    <property type="molecule type" value="Genomic_DNA"/>
</dbReference>
<organism evidence="11 12">
    <name type="scientific">Colocasia esculenta</name>
    <name type="common">Wild taro</name>
    <name type="synonym">Arum esculentum</name>
    <dbReference type="NCBI Taxonomy" id="4460"/>
    <lineage>
        <taxon>Eukaryota</taxon>
        <taxon>Viridiplantae</taxon>
        <taxon>Streptophyta</taxon>
        <taxon>Embryophyta</taxon>
        <taxon>Tracheophyta</taxon>
        <taxon>Spermatophyta</taxon>
        <taxon>Magnoliopsida</taxon>
        <taxon>Liliopsida</taxon>
        <taxon>Araceae</taxon>
        <taxon>Aroideae</taxon>
        <taxon>Colocasieae</taxon>
        <taxon>Colocasia</taxon>
    </lineage>
</organism>
<accession>A0A843WT10</accession>
<evidence type="ECO:0000256" key="4">
    <source>
        <dbReference type="ARBA" id="ARBA00022741"/>
    </source>
</evidence>
<dbReference type="Proteomes" id="UP000652761">
    <property type="component" value="Unassembled WGS sequence"/>
</dbReference>
<dbReference type="GO" id="GO:0006429">
    <property type="term" value="P:leucyl-tRNA aminoacylation"/>
    <property type="evidence" value="ECO:0007669"/>
    <property type="project" value="InterPro"/>
</dbReference>
<dbReference type="AlphaFoldDB" id="A0A843WT10"/>
<evidence type="ECO:0000256" key="2">
    <source>
        <dbReference type="ARBA" id="ARBA00013164"/>
    </source>
</evidence>
<feature type="domain" description="Aminoacyl-tRNA synthetase class Ia" evidence="9">
    <location>
        <begin position="1"/>
        <end position="27"/>
    </location>
</feature>
<comment type="similarity">
    <text evidence="1">Belongs to the class-I aminoacyl-tRNA synthetase family.</text>
</comment>
<dbReference type="Pfam" id="PF08264">
    <property type="entry name" value="Anticodon_1"/>
    <property type="match status" value="1"/>
</dbReference>
<keyword evidence="7" id="KW-0030">Aminoacyl-tRNA synthetase</keyword>
<dbReference type="InterPro" id="IPR013155">
    <property type="entry name" value="M/V/L/I-tRNA-synth_anticd-bd"/>
</dbReference>
<proteinExistence type="inferred from homology"/>
<dbReference type="PANTHER" id="PTHR43740:SF2">
    <property type="entry name" value="LEUCINE--TRNA LIGASE, MITOCHONDRIAL"/>
    <property type="match status" value="1"/>
</dbReference>
<evidence type="ECO:0000256" key="6">
    <source>
        <dbReference type="ARBA" id="ARBA00022917"/>
    </source>
</evidence>
<evidence type="ECO:0000256" key="5">
    <source>
        <dbReference type="ARBA" id="ARBA00022840"/>
    </source>
</evidence>
<evidence type="ECO:0000259" key="9">
    <source>
        <dbReference type="Pfam" id="PF00133"/>
    </source>
</evidence>
<dbReference type="InterPro" id="IPR002300">
    <property type="entry name" value="aa-tRNA-synth_Ia"/>
</dbReference>
<dbReference type="GO" id="GO:0004823">
    <property type="term" value="F:leucine-tRNA ligase activity"/>
    <property type="evidence" value="ECO:0007669"/>
    <property type="project" value="UniProtKB-EC"/>
</dbReference>
<comment type="caution">
    <text evidence="11">The sequence shown here is derived from an EMBL/GenBank/DDBJ whole genome shotgun (WGS) entry which is preliminary data.</text>
</comment>
<comment type="catalytic activity">
    <reaction evidence="8">
        <text>tRNA(Leu) + L-leucine + ATP = L-leucyl-tRNA(Leu) + AMP + diphosphate</text>
        <dbReference type="Rhea" id="RHEA:11688"/>
        <dbReference type="Rhea" id="RHEA-COMP:9613"/>
        <dbReference type="Rhea" id="RHEA-COMP:9622"/>
        <dbReference type="ChEBI" id="CHEBI:30616"/>
        <dbReference type="ChEBI" id="CHEBI:33019"/>
        <dbReference type="ChEBI" id="CHEBI:57427"/>
        <dbReference type="ChEBI" id="CHEBI:78442"/>
        <dbReference type="ChEBI" id="CHEBI:78494"/>
        <dbReference type="ChEBI" id="CHEBI:456215"/>
        <dbReference type="EC" id="6.1.1.4"/>
    </reaction>
</comment>
<dbReference type="PANTHER" id="PTHR43740">
    <property type="entry name" value="LEUCYL-TRNA SYNTHETASE"/>
    <property type="match status" value="1"/>
</dbReference>
<dbReference type="Pfam" id="PF00133">
    <property type="entry name" value="tRNA-synt_1"/>
    <property type="match status" value="1"/>
</dbReference>
<dbReference type="OrthoDB" id="15954at2759"/>
<name>A0A843WT10_COLES</name>
<evidence type="ECO:0000256" key="3">
    <source>
        <dbReference type="ARBA" id="ARBA00022598"/>
    </source>
</evidence>
<dbReference type="InterPro" id="IPR009080">
    <property type="entry name" value="tRNAsynth_Ia_anticodon-bd"/>
</dbReference>
<keyword evidence="6" id="KW-0648">Protein biosynthesis</keyword>
<dbReference type="GO" id="GO:0005739">
    <property type="term" value="C:mitochondrion"/>
    <property type="evidence" value="ECO:0007669"/>
    <property type="project" value="UniProtKB-ARBA"/>
</dbReference>
<feature type="domain" description="Methionyl/Valyl/Leucyl/Isoleucyl-tRNA synthetase anticodon-binding" evidence="10">
    <location>
        <begin position="88"/>
        <end position="195"/>
    </location>
</feature>
<dbReference type="Gene3D" id="1.10.730.10">
    <property type="entry name" value="Isoleucyl-tRNA Synthetase, Domain 1"/>
    <property type="match status" value="1"/>
</dbReference>
<protein>
    <recommendedName>
        <fullName evidence="2">leucine--tRNA ligase</fullName>
        <ecNumber evidence="2">6.1.1.4</ecNumber>
    </recommendedName>
</protein>
<keyword evidence="4" id="KW-0547">Nucleotide-binding</keyword>
<sequence>MSKSRGNVVNPDDVVAEYGADSLRLYEMFMGPLRHAIWDSKTWSTGGIEGVHRFLGRIWRLIVGSPLYDGTYRDGTIATDDEPTLDQLRTLHKCIQKVSDEIQETRFNTGISAMMEFINAAYKWEKYPKSIMKDFLLLLSPFAPHMAEELWSRLGHTTSLTYESFPEAKGEYLKDTSVVLPVQINGKTRGTVLVEESCSEEDAIKLASSDEKLSKYILGKAVKKTIYVPGRILNVILEKQKVGR</sequence>
<dbReference type="GO" id="GO:0005524">
    <property type="term" value="F:ATP binding"/>
    <property type="evidence" value="ECO:0007669"/>
    <property type="project" value="UniProtKB-KW"/>
</dbReference>
<dbReference type="InterPro" id="IPR002302">
    <property type="entry name" value="Leu-tRNA-ligase"/>
</dbReference>
<keyword evidence="12" id="KW-1185">Reference proteome</keyword>
<keyword evidence="3" id="KW-0436">Ligase</keyword>
<dbReference type="GO" id="GO:0005829">
    <property type="term" value="C:cytosol"/>
    <property type="evidence" value="ECO:0007669"/>
    <property type="project" value="TreeGrafter"/>
</dbReference>
<evidence type="ECO:0000259" key="10">
    <source>
        <dbReference type="Pfam" id="PF08264"/>
    </source>
</evidence>
<keyword evidence="5" id="KW-0067">ATP-binding</keyword>
<evidence type="ECO:0000256" key="8">
    <source>
        <dbReference type="ARBA" id="ARBA00047469"/>
    </source>
</evidence>
<dbReference type="EC" id="6.1.1.4" evidence="2"/>
<gene>
    <name evidence="11" type="ORF">Taro_046659</name>
</gene>
<dbReference type="SUPFAM" id="SSF52374">
    <property type="entry name" value="Nucleotidylyl transferase"/>
    <property type="match status" value="1"/>
</dbReference>
<dbReference type="CDD" id="cd07958">
    <property type="entry name" value="Anticodon_Ia_Leu_BEm"/>
    <property type="match status" value="1"/>
</dbReference>
<dbReference type="FunFam" id="1.10.730.10:FF:000011">
    <property type="entry name" value="Leucine--tRNA ligase chloroplastic/mitochondrial"/>
    <property type="match status" value="1"/>
</dbReference>
<reference evidence="11" key="1">
    <citation type="submission" date="2017-07" db="EMBL/GenBank/DDBJ databases">
        <title>Taro Niue Genome Assembly and Annotation.</title>
        <authorList>
            <person name="Atibalentja N."/>
            <person name="Keating K."/>
            <person name="Fields C.J."/>
        </authorList>
    </citation>
    <scope>NUCLEOTIDE SEQUENCE</scope>
    <source>
        <strain evidence="11">Niue_2</strain>
        <tissue evidence="11">Leaf</tissue>
    </source>
</reference>
<evidence type="ECO:0000256" key="7">
    <source>
        <dbReference type="ARBA" id="ARBA00023146"/>
    </source>
</evidence>
<evidence type="ECO:0000313" key="11">
    <source>
        <dbReference type="EMBL" id="MQM13732.1"/>
    </source>
</evidence>
<evidence type="ECO:0000313" key="12">
    <source>
        <dbReference type="Proteomes" id="UP000652761"/>
    </source>
</evidence>
<dbReference type="SUPFAM" id="SSF47323">
    <property type="entry name" value="Anticodon-binding domain of a subclass of class I aminoacyl-tRNA synthetases"/>
    <property type="match status" value="1"/>
</dbReference>